<dbReference type="InterPro" id="IPR001304">
    <property type="entry name" value="C-type_lectin-like"/>
</dbReference>
<evidence type="ECO:0000313" key="3">
    <source>
        <dbReference type="EMBL" id="ROT76438.1"/>
    </source>
</evidence>
<gene>
    <name evidence="3" type="ORF">C7M84_004964</name>
</gene>
<organism evidence="3 4">
    <name type="scientific">Penaeus vannamei</name>
    <name type="common">Whiteleg shrimp</name>
    <name type="synonym">Litopenaeus vannamei</name>
    <dbReference type="NCBI Taxonomy" id="6689"/>
    <lineage>
        <taxon>Eukaryota</taxon>
        <taxon>Metazoa</taxon>
        <taxon>Ecdysozoa</taxon>
        <taxon>Arthropoda</taxon>
        <taxon>Crustacea</taxon>
        <taxon>Multicrustacea</taxon>
        <taxon>Malacostraca</taxon>
        <taxon>Eumalacostraca</taxon>
        <taxon>Eucarida</taxon>
        <taxon>Decapoda</taxon>
        <taxon>Dendrobranchiata</taxon>
        <taxon>Penaeoidea</taxon>
        <taxon>Penaeidae</taxon>
        <taxon>Penaeus</taxon>
    </lineage>
</organism>
<accession>A0A423TJ07</accession>
<name>A0A423TJ07_PENVA</name>
<dbReference type="AlphaFoldDB" id="A0A423TJ07"/>
<dbReference type="CDD" id="cd00037">
    <property type="entry name" value="CLECT"/>
    <property type="match status" value="1"/>
</dbReference>
<dbReference type="EMBL" id="QCYY01001661">
    <property type="protein sequence ID" value="ROT76438.1"/>
    <property type="molecule type" value="Genomic_DNA"/>
</dbReference>
<evidence type="ECO:0000313" key="4">
    <source>
        <dbReference type="Proteomes" id="UP000283509"/>
    </source>
</evidence>
<dbReference type="Gene3D" id="3.10.100.10">
    <property type="entry name" value="Mannose-Binding Protein A, subunit A"/>
    <property type="match status" value="1"/>
</dbReference>
<dbReference type="PANTHER" id="PTHR22803">
    <property type="entry name" value="MANNOSE, PHOSPHOLIPASE, LECTIN RECEPTOR RELATED"/>
    <property type="match status" value="1"/>
</dbReference>
<dbReference type="PROSITE" id="PS50041">
    <property type="entry name" value="C_TYPE_LECTIN_2"/>
    <property type="match status" value="1"/>
</dbReference>
<dbReference type="GO" id="GO:0030246">
    <property type="term" value="F:carbohydrate binding"/>
    <property type="evidence" value="ECO:0007669"/>
    <property type="project" value="UniProtKB-KW"/>
</dbReference>
<dbReference type="InterPro" id="IPR050111">
    <property type="entry name" value="C-type_lectin/snaclec_domain"/>
</dbReference>
<reference evidence="3 4" key="2">
    <citation type="submission" date="2019-01" db="EMBL/GenBank/DDBJ databases">
        <title>The decoding of complex shrimp genome reveals the adaptation for benthos swimmer, frequently molting mechanism and breeding impact on genome.</title>
        <authorList>
            <person name="Sun Y."/>
            <person name="Gao Y."/>
            <person name="Yu Y."/>
        </authorList>
    </citation>
    <scope>NUCLEOTIDE SEQUENCE [LARGE SCALE GENOMIC DNA]</scope>
    <source>
        <tissue evidence="3">Muscle</tissue>
    </source>
</reference>
<dbReference type="InterPro" id="IPR016186">
    <property type="entry name" value="C-type_lectin-like/link_sf"/>
</dbReference>
<dbReference type="SMART" id="SM00034">
    <property type="entry name" value="CLECT"/>
    <property type="match status" value="1"/>
</dbReference>
<keyword evidence="1" id="KW-0732">Signal</keyword>
<feature type="domain" description="C-type lectin" evidence="2">
    <location>
        <begin position="40"/>
        <end position="158"/>
    </location>
</feature>
<dbReference type="Pfam" id="PF00059">
    <property type="entry name" value="Lectin_C"/>
    <property type="match status" value="1"/>
</dbReference>
<feature type="chain" id="PRO_5019004522" evidence="1">
    <location>
        <begin position="20"/>
        <end position="161"/>
    </location>
</feature>
<comment type="caution">
    <text evidence="3">The sequence shown here is derived from an EMBL/GenBank/DDBJ whole genome shotgun (WGS) entry which is preliminary data.</text>
</comment>
<keyword evidence="4" id="KW-1185">Reference proteome</keyword>
<dbReference type="SUPFAM" id="SSF56436">
    <property type="entry name" value="C-type lectin-like"/>
    <property type="match status" value="1"/>
</dbReference>
<dbReference type="Proteomes" id="UP000283509">
    <property type="component" value="Unassembled WGS sequence"/>
</dbReference>
<protein>
    <submittedName>
        <fullName evidence="3">C-type lectin protein</fullName>
    </submittedName>
</protein>
<proteinExistence type="predicted"/>
<sequence>MKLSWCLALLAALAVPSTGLDVFRNYKSLSRYCPAPFFNVGPECFYVNRAPKSWHQARAACQRMGGDLAEPTHTYVLLEALRDSHDSWEDKWFWTGGEIFNRGGDSSQWTWFSGRPVTEWSENQPQARDGEDCLMMGLDEDPPMYDYFCAEDYHSICELDE</sequence>
<evidence type="ECO:0000256" key="1">
    <source>
        <dbReference type="SAM" id="SignalP"/>
    </source>
</evidence>
<reference evidence="3 4" key="1">
    <citation type="submission" date="2018-04" db="EMBL/GenBank/DDBJ databases">
        <authorList>
            <person name="Zhang X."/>
            <person name="Yuan J."/>
            <person name="Li F."/>
            <person name="Xiang J."/>
        </authorList>
    </citation>
    <scope>NUCLEOTIDE SEQUENCE [LARGE SCALE GENOMIC DNA]</scope>
    <source>
        <tissue evidence="3">Muscle</tissue>
    </source>
</reference>
<feature type="signal peptide" evidence="1">
    <location>
        <begin position="1"/>
        <end position="19"/>
    </location>
</feature>
<dbReference type="InterPro" id="IPR016187">
    <property type="entry name" value="CTDL_fold"/>
</dbReference>
<evidence type="ECO:0000259" key="2">
    <source>
        <dbReference type="PROSITE" id="PS50041"/>
    </source>
</evidence>
<dbReference type="OrthoDB" id="441660at2759"/>
<keyword evidence="3" id="KW-0430">Lectin</keyword>